<gene>
    <name evidence="3" type="ORF">EOD39_16760</name>
</gene>
<evidence type="ECO:0000256" key="1">
    <source>
        <dbReference type="ARBA" id="ARBA00006101"/>
    </source>
</evidence>
<dbReference type="Proteomes" id="UP000289886">
    <property type="component" value="Unassembled WGS sequence"/>
</dbReference>
<dbReference type="InterPro" id="IPR020350">
    <property type="entry name" value="Chemokine-like_TAFA"/>
</dbReference>
<comment type="similarity">
    <text evidence="1">Belongs to the TAFA family.</text>
</comment>
<dbReference type="EMBL" id="SCEB01215044">
    <property type="protein sequence ID" value="RXM31602.1"/>
    <property type="molecule type" value="Genomic_DNA"/>
</dbReference>
<keyword evidence="2" id="KW-0732">Signal</keyword>
<name>A0A444U8V5_ACIRT</name>
<sequence length="99" mass="10968">MHPCQDGEECKVLPDLTGWSCSTGNKVKTTKKVTIGVCASATNVTGHQQHCVAVQYVYTTDDDTLLLSSRSHDTEQSRSEFALFTELPRVTLEDCLVYK</sequence>
<dbReference type="PANTHER" id="PTHR31770:SF7">
    <property type="entry name" value="CHEMOKINE-LIKE PROTEIN TAFA-4"/>
    <property type="match status" value="1"/>
</dbReference>
<dbReference type="InterPro" id="IPR051743">
    <property type="entry name" value="TAFA_chemokine-like"/>
</dbReference>
<evidence type="ECO:0000313" key="3">
    <source>
        <dbReference type="EMBL" id="RXM31602.1"/>
    </source>
</evidence>
<reference evidence="3 4" key="1">
    <citation type="submission" date="2019-01" db="EMBL/GenBank/DDBJ databases">
        <title>Draft Genome and Complete Hox-Cluster Characterization of the Sterlet Sturgeon (Acipenser ruthenus).</title>
        <authorList>
            <person name="Wei Q."/>
        </authorList>
    </citation>
    <scope>NUCLEOTIDE SEQUENCE [LARGE SCALE GENOMIC DNA]</scope>
    <source>
        <strain evidence="3">WHYD16114868_AA</strain>
        <tissue evidence="3">Blood</tissue>
    </source>
</reference>
<comment type="caution">
    <text evidence="3">The sequence shown here is derived from an EMBL/GenBank/DDBJ whole genome shotgun (WGS) entry which is preliminary data.</text>
</comment>
<evidence type="ECO:0000313" key="4">
    <source>
        <dbReference type="Proteomes" id="UP000289886"/>
    </source>
</evidence>
<keyword evidence="4" id="KW-1185">Reference proteome</keyword>
<organism evidence="3 4">
    <name type="scientific">Acipenser ruthenus</name>
    <name type="common">Sterlet sturgeon</name>
    <dbReference type="NCBI Taxonomy" id="7906"/>
    <lineage>
        <taxon>Eukaryota</taxon>
        <taxon>Metazoa</taxon>
        <taxon>Chordata</taxon>
        <taxon>Craniata</taxon>
        <taxon>Vertebrata</taxon>
        <taxon>Euteleostomi</taxon>
        <taxon>Actinopterygii</taxon>
        <taxon>Chondrostei</taxon>
        <taxon>Acipenseriformes</taxon>
        <taxon>Acipenseridae</taxon>
        <taxon>Acipenser</taxon>
    </lineage>
</organism>
<dbReference type="GO" id="GO:0005615">
    <property type="term" value="C:extracellular space"/>
    <property type="evidence" value="ECO:0007669"/>
    <property type="project" value="TreeGrafter"/>
</dbReference>
<proteinExistence type="inferred from homology"/>
<protein>
    <submittedName>
        <fullName evidence="3">Protein FAM19A4</fullName>
    </submittedName>
</protein>
<dbReference type="AlphaFoldDB" id="A0A444U8V5"/>
<evidence type="ECO:0000256" key="2">
    <source>
        <dbReference type="ARBA" id="ARBA00022729"/>
    </source>
</evidence>
<accession>A0A444U8V5</accession>
<dbReference type="GO" id="GO:0048018">
    <property type="term" value="F:receptor ligand activity"/>
    <property type="evidence" value="ECO:0007669"/>
    <property type="project" value="TreeGrafter"/>
</dbReference>
<dbReference type="Pfam" id="PF12020">
    <property type="entry name" value="TAFA"/>
    <property type="match status" value="1"/>
</dbReference>
<dbReference type="PANTHER" id="PTHR31770">
    <property type="entry name" value="CHEMOKINE-LIKE PROTEIN TAFA FAMILY MEMBER"/>
    <property type="match status" value="1"/>
</dbReference>